<gene>
    <name evidence="1" type="ORF">SAMN06265377_1423</name>
</gene>
<sequence>MVLGESKENMVLVSHDAYSGIMEYEATVVKDAKTLNKFYSQINRTRKPGLPVPEIDFEKNILLVICLGKQEEGATYSLKKEELEGNILITTNLSVKKEASENENSIISYPFYIYKIPNTSKIVSFQKEGW</sequence>
<protein>
    <recommendedName>
        <fullName evidence="3">PrcB C-terminal domain-containing protein</fullName>
    </recommendedName>
</protein>
<name>A0A285MR04_9FLAO</name>
<evidence type="ECO:0000313" key="2">
    <source>
        <dbReference type="Proteomes" id="UP000219048"/>
    </source>
</evidence>
<accession>A0A285MR04</accession>
<keyword evidence="2" id="KW-1185">Reference proteome</keyword>
<dbReference type="Proteomes" id="UP000219048">
    <property type="component" value="Unassembled WGS sequence"/>
</dbReference>
<dbReference type="OrthoDB" id="1442131at2"/>
<evidence type="ECO:0000313" key="1">
    <source>
        <dbReference type="EMBL" id="SNY99612.1"/>
    </source>
</evidence>
<organism evidence="1 2">
    <name type="scientific">Flagellimonas pacifica</name>
    <dbReference type="NCBI Taxonomy" id="1247520"/>
    <lineage>
        <taxon>Bacteria</taxon>
        <taxon>Pseudomonadati</taxon>
        <taxon>Bacteroidota</taxon>
        <taxon>Flavobacteriia</taxon>
        <taxon>Flavobacteriales</taxon>
        <taxon>Flavobacteriaceae</taxon>
        <taxon>Flagellimonas</taxon>
    </lineage>
</organism>
<dbReference type="RefSeq" id="WP_097045102.1">
    <property type="nucleotide sequence ID" value="NZ_OBEH01000002.1"/>
</dbReference>
<evidence type="ECO:0008006" key="3">
    <source>
        <dbReference type="Google" id="ProtNLM"/>
    </source>
</evidence>
<dbReference type="AlphaFoldDB" id="A0A285MR04"/>
<proteinExistence type="predicted"/>
<reference evidence="2" key="1">
    <citation type="submission" date="2017-09" db="EMBL/GenBank/DDBJ databases">
        <authorList>
            <person name="Varghese N."/>
            <person name="Submissions S."/>
        </authorList>
    </citation>
    <scope>NUCLEOTIDE SEQUENCE [LARGE SCALE GENOMIC DNA]</scope>
    <source>
        <strain evidence="2">DSM 25885</strain>
    </source>
</reference>
<dbReference type="EMBL" id="OBEH01000002">
    <property type="protein sequence ID" value="SNY99612.1"/>
    <property type="molecule type" value="Genomic_DNA"/>
</dbReference>